<dbReference type="GO" id="GO:0042791">
    <property type="term" value="P:5S class rRNA transcription by RNA polymerase III"/>
    <property type="evidence" value="ECO:0007669"/>
    <property type="project" value="TreeGrafter"/>
</dbReference>
<dbReference type="InterPro" id="IPR044210">
    <property type="entry name" value="Tfc3-like"/>
</dbReference>
<dbReference type="InterPro" id="IPR035625">
    <property type="entry name" value="Tfc3-like_eWH"/>
</dbReference>
<dbReference type="PANTHER" id="PTHR15180:SF1">
    <property type="entry name" value="GENERAL TRANSCRIPTION FACTOR 3C POLYPEPTIDE 1"/>
    <property type="match status" value="1"/>
</dbReference>
<name>A0A164UH67_9AGAM</name>
<feature type="compositionally biased region" description="Basic and acidic residues" evidence="1">
    <location>
        <begin position="612"/>
        <end position="624"/>
    </location>
</feature>
<feature type="region of interest" description="Disordered" evidence="1">
    <location>
        <begin position="1223"/>
        <end position="1297"/>
    </location>
</feature>
<evidence type="ECO:0000313" key="4">
    <source>
        <dbReference type="Proteomes" id="UP000076722"/>
    </source>
</evidence>
<proteinExistence type="predicted"/>
<feature type="domain" description="Transcription factor tau subunit sfc3/Tfc3 C-terminal" evidence="2">
    <location>
        <begin position="1339"/>
        <end position="1704"/>
    </location>
</feature>
<dbReference type="GO" id="GO:0006384">
    <property type="term" value="P:transcription initiation at RNA polymerase III promoter"/>
    <property type="evidence" value="ECO:0007669"/>
    <property type="project" value="InterPro"/>
</dbReference>
<feature type="region of interest" description="Disordered" evidence="1">
    <location>
        <begin position="512"/>
        <end position="632"/>
    </location>
</feature>
<feature type="compositionally biased region" description="Polar residues" evidence="1">
    <location>
        <begin position="1259"/>
        <end position="1275"/>
    </location>
</feature>
<feature type="region of interest" description="Disordered" evidence="1">
    <location>
        <begin position="726"/>
        <end position="769"/>
    </location>
</feature>
<evidence type="ECO:0000313" key="3">
    <source>
        <dbReference type="EMBL" id="KZS93228.1"/>
    </source>
</evidence>
<dbReference type="PANTHER" id="PTHR15180">
    <property type="entry name" value="GENERAL TRANSCRIPTION FACTOR 3C POLYPEPTIDE 1"/>
    <property type="match status" value="1"/>
</dbReference>
<protein>
    <recommendedName>
        <fullName evidence="2">Transcription factor tau subunit sfc3/Tfc3 C-terminal domain-containing protein</fullName>
    </recommendedName>
</protein>
<dbReference type="GO" id="GO:0000127">
    <property type="term" value="C:transcription factor TFIIIC complex"/>
    <property type="evidence" value="ECO:0007669"/>
    <property type="project" value="InterPro"/>
</dbReference>
<reference evidence="3 4" key="1">
    <citation type="journal article" date="2016" name="Mol. Biol. Evol.">
        <title>Comparative Genomics of Early-Diverging Mushroom-Forming Fungi Provides Insights into the Origins of Lignocellulose Decay Capabilities.</title>
        <authorList>
            <person name="Nagy L.G."/>
            <person name="Riley R."/>
            <person name="Tritt A."/>
            <person name="Adam C."/>
            <person name="Daum C."/>
            <person name="Floudas D."/>
            <person name="Sun H."/>
            <person name="Yadav J.S."/>
            <person name="Pangilinan J."/>
            <person name="Larsson K.H."/>
            <person name="Matsuura K."/>
            <person name="Barry K."/>
            <person name="Labutti K."/>
            <person name="Kuo R."/>
            <person name="Ohm R.A."/>
            <person name="Bhattacharya S.S."/>
            <person name="Shirouzu T."/>
            <person name="Yoshinaga Y."/>
            <person name="Martin F.M."/>
            <person name="Grigoriev I.V."/>
            <person name="Hibbett D.S."/>
        </authorList>
    </citation>
    <scope>NUCLEOTIDE SEQUENCE [LARGE SCALE GENOMIC DNA]</scope>
    <source>
        <strain evidence="3 4">HHB9708</strain>
    </source>
</reference>
<sequence>MDELVHYCLRELAFDGDLGCHISRLDDFIDAFFSTSSNPTTTVDAPMRALVWNALLQESSVHIGLVPSGAVEVVIAPQNATKRKINQEASKSHKKVSPGADLVEEPTSALQAIENPEAIPVDQLILSYGDRLRIAVSHDSIMRAVTGSHIRPSKLTPMVYTALLLVTRGRENGISLVDLGAHTGYDQKTCFYLVKQLVELDLALKLKRPGVGAHFVVHRHFYEHSDVWKSIREEEAVRDEQESLSEGSASDNEESRPTVKFEPITSKHLSSLPLIKHRILKLLKNSPDNHVPFTNLIVAIGFKGATKSDRRFLRHRVKELVNEGVLQIVMRPGRRAASKEVQYITSSLFAGSQELGEDTQALTPSRGVEDVDDPTSHVLFNHSLQYQVIAAVTAKREQGITLTELSHTLGSLDRKVLENLLERLVKSDPPPHLADFGICTIMETHGKERRHRYLSLSAYRSLLERESLEDPGHYATRDLSYAGSFFSDHLPATLFYRTNEELETYEDSFGYVSRNTRKPGKNPIGPNGKPKIGRPRKVRPDNDTVSAAPMGQPLPPPRKRGRPRKNPLPPENDDQQVSVAQEQGLDPDHGHSSQLAPGDNDVLAFLDGTADSSRETHTRGNDGRGKRKRVTEIPLSNETLVVEKPLDRPRKKQKVSKAIDTSTALVELQQLVSASADIVPLTHEQPEPEVLPGLHPGDLHELDAIMADVPPEPQHTPAPPVEEISTADQEVPSVVNADSPNSRLAGEGPEEQPAPSFALPDQTGPLSDTRLRSQINVSHYRREKEILEILESKGGIANVSGMEFQHAHSALVDQKLQAGELPSASVKAKMDRRSIISSVERLAEGGKLKIISTCTLHRGVQRNVKVAYLQTVTEDEVARFLENLQKEEPIPPKPPKTRTRVEHADRVLEAHPGMDTLKPYPSINRELEAEFGADHREILEHKQTIAQLYGYIVGKMQRAKLLHSYICSILSSGETFRSILSRPHAVIDMSGLCQEIPVHLYCAIVPMVTYNEDTLSILKTDEGRSTKISDLPREQRVALGTGRVRCKNKIQETLKLLSDLFLSTPLVESASPSPFVKVPGKNSAVSSFDKALLSDEGSPKYWKIDKTPIPDGPCPNPSHLDTEKYWQWLEGTLCFSNSGVPSSGPWSLPAETVTRLSNPIYWTSTYVFSGRQKSLLKRCAAWYRKRGLLYEERVEDLAHVAVAPPEAIRAFLRTSLSFSARGHGSAIAEKNKQKDVTPGPQSAPATDDRLNPSLAPPIQDTSSNAQDVTTQSFTSPAEPPRAVKQPPPRPVPLSPRPFTKSIDQLIAEQSMIIPLAMPVRRGESETPGTDVTASAGPGRRQRFQWTRDFDELARDAAVIIRSRCSILGKMDWSAIRQVFPLLKSNSVRQRTVAMRNASSGAKMYTQRLQDKWHQMWLLYRGTKYLPDPNLESTSEFPLSAHIDFLRNYIDKAALVVEFDGSQGRIPILLSDIRLLEAECDVIEGDGQYKWDGLWSWMAEDAREKTLLREPFILQERLAQPHGQSCRPAELISQAAVKMVMGTPSDLYDEDRAVTFLSQLNENQVSDATTCLLERGVLAKAQSDPTKRRPGRLVRISETNDAALGGSLPRQLWEDAAASLEDFAIGELQDWPLLSGDGDTAAMIDLVSNNSMEFDIDSSIITVAKEQIEGNSKKVDDDLLEVVLRPSPRSVSQTRPVLEPLGPLDPDLLGEETAESSEYANITGHGKRVDGTEALCARAAPSLIDCPGCVSAYEARVISTKDELMRTLYQQLLNAVAESGWEGLRERSLVKLTKSWPQRHVKDAVLELTHSKVPVLVWKGYEEGSLVSASFQNSWNLNVSASPLEEQSICLPRRWIDLEGRVMRDIWQAALRAVMGFVVVRPGIRKLELKHRLRALYDHQELNDILEYLTRHQYVLVRGNDIVEADFAFGPSFLFPGPRSCWELERK</sequence>
<dbReference type="STRING" id="1314777.A0A164UH67"/>
<keyword evidence="4" id="KW-1185">Reference proteome</keyword>
<dbReference type="GO" id="GO:0003677">
    <property type="term" value="F:DNA binding"/>
    <property type="evidence" value="ECO:0007669"/>
    <property type="project" value="InterPro"/>
</dbReference>
<evidence type="ECO:0000256" key="1">
    <source>
        <dbReference type="SAM" id="MobiDB-lite"/>
    </source>
</evidence>
<dbReference type="Proteomes" id="UP000076722">
    <property type="component" value="Unassembled WGS sequence"/>
</dbReference>
<evidence type="ECO:0000259" key="2">
    <source>
        <dbReference type="Pfam" id="PF20222"/>
    </source>
</evidence>
<dbReference type="InterPro" id="IPR046488">
    <property type="entry name" value="Sfc3/Tfc3_C"/>
</dbReference>
<feature type="compositionally biased region" description="Pro residues" evidence="1">
    <location>
        <begin position="1285"/>
        <end position="1295"/>
    </location>
</feature>
<dbReference type="Pfam" id="PF20222">
    <property type="entry name" value="DUF6581"/>
    <property type="match status" value="1"/>
</dbReference>
<organism evidence="3 4">
    <name type="scientific">Sistotremastrum niveocremeum HHB9708</name>
    <dbReference type="NCBI Taxonomy" id="1314777"/>
    <lineage>
        <taxon>Eukaryota</taxon>
        <taxon>Fungi</taxon>
        <taxon>Dikarya</taxon>
        <taxon>Basidiomycota</taxon>
        <taxon>Agaricomycotina</taxon>
        <taxon>Agaricomycetes</taxon>
        <taxon>Sistotremastrales</taxon>
        <taxon>Sistotremastraceae</taxon>
        <taxon>Sertulicium</taxon>
        <taxon>Sertulicium niveocremeum</taxon>
    </lineage>
</organism>
<dbReference type="OrthoDB" id="68020at2759"/>
<dbReference type="CDD" id="cd16169">
    <property type="entry name" value="Tau138_eWH"/>
    <property type="match status" value="1"/>
</dbReference>
<accession>A0A164UH67</accession>
<feature type="compositionally biased region" description="Low complexity" evidence="1">
    <location>
        <begin position="521"/>
        <end position="530"/>
    </location>
</feature>
<gene>
    <name evidence="3" type="ORF">SISNIDRAFT_549622</name>
</gene>
<dbReference type="EMBL" id="KV419407">
    <property type="protein sequence ID" value="KZS93228.1"/>
    <property type="molecule type" value="Genomic_DNA"/>
</dbReference>
<feature type="region of interest" description="Disordered" evidence="1">
    <location>
        <begin position="239"/>
        <end position="258"/>
    </location>
</feature>